<reference evidence="1 2" key="1">
    <citation type="submission" date="2018-09" db="EMBL/GenBank/DDBJ databases">
        <title>Complete genome sequence of Euzebya sp. DY32-46 isolated from seawater of Pacific Ocean.</title>
        <authorList>
            <person name="Xu L."/>
            <person name="Wu Y.-H."/>
            <person name="Xu X.-W."/>
        </authorList>
    </citation>
    <scope>NUCLEOTIDE SEQUENCE [LARGE SCALE GENOMIC DNA]</scope>
    <source>
        <strain evidence="1 2">DY32-46</strain>
    </source>
</reference>
<evidence type="ECO:0008006" key="3">
    <source>
        <dbReference type="Google" id="ProtNLM"/>
    </source>
</evidence>
<dbReference type="Proteomes" id="UP000264006">
    <property type="component" value="Chromosome"/>
</dbReference>
<organism evidence="1 2">
    <name type="scientific">Euzebya pacifica</name>
    <dbReference type="NCBI Taxonomy" id="1608957"/>
    <lineage>
        <taxon>Bacteria</taxon>
        <taxon>Bacillati</taxon>
        <taxon>Actinomycetota</taxon>
        <taxon>Nitriliruptoria</taxon>
        <taxon>Euzebyales</taxon>
    </lineage>
</organism>
<dbReference type="EMBL" id="CP031165">
    <property type="protein sequence ID" value="AXV05180.1"/>
    <property type="molecule type" value="Genomic_DNA"/>
</dbReference>
<name>A0A346XSI3_9ACTN</name>
<dbReference type="OrthoDB" id="3292498at2"/>
<sequence>MSAITSLLLRSPLHRLRSKSWAIVSVDGGEPAVVRHHRDGDRLVVLGGSSQDWWRSIPSEGSATVTVRLAGTNRSGAASFLEGEALDEAMVAYLHTNPGAWAELGVTPTATGDDVAAAAREAAVVAIDLH</sequence>
<protein>
    <recommendedName>
        <fullName evidence="3">DUF2255 family protein</fullName>
    </recommendedName>
</protein>
<dbReference type="RefSeq" id="WP_114590024.1">
    <property type="nucleotide sequence ID" value="NZ_CP031165.1"/>
</dbReference>
<gene>
    <name evidence="1" type="ORF">DVS28_a0473</name>
</gene>
<dbReference type="KEGG" id="euz:DVS28_a0473"/>
<dbReference type="AlphaFoldDB" id="A0A346XSI3"/>
<proteinExistence type="predicted"/>
<evidence type="ECO:0000313" key="1">
    <source>
        <dbReference type="EMBL" id="AXV05180.1"/>
    </source>
</evidence>
<keyword evidence="2" id="KW-1185">Reference proteome</keyword>
<accession>A0A346XSI3</accession>
<evidence type="ECO:0000313" key="2">
    <source>
        <dbReference type="Proteomes" id="UP000264006"/>
    </source>
</evidence>